<comment type="caution">
    <text evidence="2">The sequence shown here is derived from an EMBL/GenBank/DDBJ whole genome shotgun (WGS) entry which is preliminary data.</text>
</comment>
<keyword evidence="3" id="KW-1185">Reference proteome</keyword>
<accession>A0AAE3KAG0</accession>
<reference evidence="2" key="1">
    <citation type="submission" date="2022-03" db="EMBL/GenBank/DDBJ databases">
        <title>Genomic Encyclopedia of Type Strains, Phase III (KMG-III): the genomes of soil and plant-associated and newly described type strains.</title>
        <authorList>
            <person name="Whitman W."/>
        </authorList>
    </citation>
    <scope>NUCLEOTIDE SEQUENCE</scope>
    <source>
        <strain evidence="2">ANL 6-2</strain>
    </source>
</reference>
<organism evidence="2 3">
    <name type="scientific">Natronocella acetinitrilica</name>
    <dbReference type="NCBI Taxonomy" id="414046"/>
    <lineage>
        <taxon>Bacteria</taxon>
        <taxon>Pseudomonadati</taxon>
        <taxon>Pseudomonadota</taxon>
        <taxon>Gammaproteobacteria</taxon>
        <taxon>Chromatiales</taxon>
        <taxon>Ectothiorhodospiraceae</taxon>
        <taxon>Natronocella</taxon>
    </lineage>
</organism>
<sequence>MSGERTVKVEFELDQETAHKMRLLGGVGDYNDAARGIVLWAIRREERARGEITTERGLGEETPQGKDSGEELRFDDEQ</sequence>
<dbReference type="RefSeq" id="WP_253476120.1">
    <property type="nucleotide sequence ID" value="NZ_JALJXV010000003.1"/>
</dbReference>
<feature type="region of interest" description="Disordered" evidence="1">
    <location>
        <begin position="50"/>
        <end position="78"/>
    </location>
</feature>
<dbReference type="AlphaFoldDB" id="A0AAE3KAG0"/>
<evidence type="ECO:0000313" key="3">
    <source>
        <dbReference type="Proteomes" id="UP001205843"/>
    </source>
</evidence>
<evidence type="ECO:0000256" key="1">
    <source>
        <dbReference type="SAM" id="MobiDB-lite"/>
    </source>
</evidence>
<feature type="compositionally biased region" description="Basic and acidic residues" evidence="1">
    <location>
        <begin position="50"/>
        <end position="72"/>
    </location>
</feature>
<dbReference type="EMBL" id="JALJXV010000003">
    <property type="protein sequence ID" value="MCP1674255.1"/>
    <property type="molecule type" value="Genomic_DNA"/>
</dbReference>
<dbReference type="Proteomes" id="UP001205843">
    <property type="component" value="Unassembled WGS sequence"/>
</dbReference>
<evidence type="ECO:0000313" key="2">
    <source>
        <dbReference type="EMBL" id="MCP1674255.1"/>
    </source>
</evidence>
<proteinExistence type="predicted"/>
<protein>
    <submittedName>
        <fullName evidence="2">Uncharacterized protein</fullName>
    </submittedName>
</protein>
<name>A0AAE3KAG0_9GAMM</name>
<gene>
    <name evidence="2" type="ORF">J2T57_001357</name>
</gene>